<evidence type="ECO:0000256" key="2">
    <source>
        <dbReference type="ARBA" id="ARBA00022692"/>
    </source>
</evidence>
<dbReference type="GO" id="GO:0020037">
    <property type="term" value="F:heme binding"/>
    <property type="evidence" value="ECO:0007669"/>
    <property type="project" value="InterPro"/>
</dbReference>
<dbReference type="SUPFAM" id="SSF81442">
    <property type="entry name" value="Cytochrome c oxidase subunit I-like"/>
    <property type="match status" value="1"/>
</dbReference>
<dbReference type="Pfam" id="PF20587">
    <property type="entry name" value="DUF6789"/>
    <property type="match status" value="1"/>
</dbReference>
<dbReference type="InterPro" id="IPR023615">
    <property type="entry name" value="Cyt_c_Oxase_su1_BS"/>
</dbReference>
<evidence type="ECO:0000313" key="8">
    <source>
        <dbReference type="EMBL" id="EFW92735.1"/>
    </source>
</evidence>
<evidence type="ECO:0000313" key="9">
    <source>
        <dbReference type="EMBL" id="SHK14107.1"/>
    </source>
</evidence>
<feature type="transmembrane region" description="Helical" evidence="6">
    <location>
        <begin position="252"/>
        <end position="280"/>
    </location>
</feature>
<dbReference type="GO" id="GO:0022904">
    <property type="term" value="P:respiratory electron transport chain"/>
    <property type="evidence" value="ECO:0007669"/>
    <property type="project" value="TreeGrafter"/>
</dbReference>
<feature type="transmembrane region" description="Helical" evidence="6">
    <location>
        <begin position="617"/>
        <end position="643"/>
    </location>
</feature>
<dbReference type="EMBL" id="AEMG01000006">
    <property type="protein sequence ID" value="EFW92735.1"/>
    <property type="molecule type" value="Genomic_DNA"/>
</dbReference>
<dbReference type="GO" id="GO:0009060">
    <property type="term" value="P:aerobic respiration"/>
    <property type="evidence" value="ECO:0007669"/>
    <property type="project" value="InterPro"/>
</dbReference>
<keyword evidence="5" id="KW-0813">Transport</keyword>
<feature type="transmembrane region" description="Helical" evidence="6">
    <location>
        <begin position="403"/>
        <end position="428"/>
    </location>
</feature>
<proteinExistence type="inferred from homology"/>
<feature type="transmembrane region" description="Helical" evidence="6">
    <location>
        <begin position="520"/>
        <end position="540"/>
    </location>
</feature>
<feature type="transmembrane region" description="Helical" evidence="6">
    <location>
        <begin position="663"/>
        <end position="685"/>
    </location>
</feature>
<dbReference type="PROSITE" id="PS00077">
    <property type="entry name" value="COX1_CUB"/>
    <property type="match status" value="1"/>
</dbReference>
<dbReference type="GO" id="GO:0015990">
    <property type="term" value="P:electron transport coupled proton transport"/>
    <property type="evidence" value="ECO:0007669"/>
    <property type="project" value="TreeGrafter"/>
</dbReference>
<dbReference type="Gene3D" id="1.20.210.10">
    <property type="entry name" value="Cytochrome c oxidase-like, subunit I domain"/>
    <property type="match status" value="1"/>
</dbReference>
<evidence type="ECO:0000256" key="6">
    <source>
        <dbReference type="SAM" id="Phobius"/>
    </source>
</evidence>
<dbReference type="PANTHER" id="PTHR10422:SF18">
    <property type="entry name" value="CYTOCHROME C OXIDASE SUBUNIT 1"/>
    <property type="match status" value="1"/>
</dbReference>
<dbReference type="InterPro" id="IPR046739">
    <property type="entry name" value="DUF6789"/>
</dbReference>
<comment type="similarity">
    <text evidence="5">Belongs to the heme-copper respiratory oxidase family.</text>
</comment>
<dbReference type="PROSITE" id="PS51257">
    <property type="entry name" value="PROKAR_LIPOPROTEIN"/>
    <property type="match status" value="1"/>
</dbReference>
<dbReference type="EMBL" id="FRAN01000001">
    <property type="protein sequence ID" value="SHK14107.1"/>
    <property type="molecule type" value="Genomic_DNA"/>
</dbReference>
<dbReference type="Pfam" id="PF00115">
    <property type="entry name" value="COX1"/>
    <property type="match status" value="1"/>
</dbReference>
<accession>E7QRW6</accession>
<name>E7QRW6_HALPU</name>
<reference evidence="11" key="2">
    <citation type="submission" date="2016-11" db="EMBL/GenBank/DDBJ databases">
        <authorList>
            <person name="Varghese N."/>
            <person name="Submissions S."/>
        </authorList>
    </citation>
    <scope>NUCLEOTIDE SEQUENCE [LARGE SCALE GENOMIC DNA]</scope>
    <source>
        <strain evidence="11">DX253</strain>
    </source>
</reference>
<keyword evidence="4 6" id="KW-0472">Membrane</keyword>
<feature type="transmembrane region" description="Helical" evidence="6">
    <location>
        <begin position="116"/>
        <end position="136"/>
    </location>
</feature>
<feature type="transmembrane region" description="Helical" evidence="6">
    <location>
        <begin position="721"/>
        <end position="746"/>
    </location>
</feature>
<keyword evidence="3 6" id="KW-1133">Transmembrane helix</keyword>
<feature type="transmembrane region" description="Helical" evidence="6">
    <location>
        <begin position="214"/>
        <end position="240"/>
    </location>
</feature>
<feature type="transmembrane region" description="Helical" evidence="6">
    <location>
        <begin position="476"/>
        <end position="500"/>
    </location>
</feature>
<dbReference type="GO" id="GO:0004129">
    <property type="term" value="F:cytochrome-c oxidase activity"/>
    <property type="evidence" value="ECO:0007669"/>
    <property type="project" value="InterPro"/>
</dbReference>
<keyword evidence="11" id="KW-1185">Reference proteome</keyword>
<feature type="transmembrane region" description="Helical" evidence="6">
    <location>
        <begin position="697"/>
        <end position="715"/>
    </location>
</feature>
<protein>
    <submittedName>
        <fullName evidence="9">Cytochrome c oxidase subunit 1</fullName>
    </submittedName>
    <submittedName>
        <fullName evidence="8">Cytochrome-c oxidase</fullName>
    </submittedName>
</protein>
<dbReference type="InterPro" id="IPR000883">
    <property type="entry name" value="Cyt_C_Oxase_1"/>
</dbReference>
<feature type="transmembrane region" description="Helical" evidence="6">
    <location>
        <begin position="311"/>
        <end position="327"/>
    </location>
</feature>
<evidence type="ECO:0000313" key="11">
    <source>
        <dbReference type="Proteomes" id="UP000184203"/>
    </source>
</evidence>
<gene>
    <name evidence="9" type="ORF">SAMN05444342_0722</name>
    <name evidence="8" type="ORF">ZOD2009_07694</name>
</gene>
<dbReference type="RefSeq" id="WP_007978577.1">
    <property type="nucleotide sequence ID" value="NZ_AEMG01000006.1"/>
</dbReference>
<keyword evidence="5" id="KW-0479">Metal-binding</keyword>
<keyword evidence="5" id="KW-0679">Respiratory chain</keyword>
<dbReference type="InterPro" id="IPR036927">
    <property type="entry name" value="Cyt_c_oxase-like_su1_sf"/>
</dbReference>
<sequence>MNRAIVEFTALSLVVLGCWVLSRLSHRQAAEPDGGYPARREFDFDLGSMWKSVVHWTTTTNHREIGTLYIIFGTFAALWGGIEAMMMRTELLTPNASIWSTETYNALFTSHGITMLFFFVTPVFFGIANYFLPILIGADDMAFPRLNAIGFWLLPPSLLLVRGGLPSQVIGQFLRLFDVHGPLFQFFWTLRDPELGWTLYTPLSTQSSNPQIDFLLLGLHLSGIATTLGAINFIVTILYERAEDVGFDSLDIFCWNLLVTSGIIIFAFPLLGSAAIMLLFDRVLGTTFYAPQGGGALLWQHLFWFFGHPEVYIIFLPATGLMSFILPKFAGRKLFGFKFIVYSTMGIGVLSFGVWAHHMFTTGIDPRLRASFMAVSIAIAVPSAIKVFNWITTIWSGRVRLTAPMVLCIGSIGTFVVGGVTGVFLAVIPVDIVLHGTYYVVGHFHLILMGIIPFMMVAASYYWYPILTGRMYDRQLALFQSLLLVVGSVVTFGTLVIMGLLGLPRRFAIYPAEFASYQRIATIGAYLLGISVLLWLYNMLWSYWNGTPVKTADVWGLKRTHQFTREWQWFERRLEEKYGIEPTEPEITRPAATSVPGEGSPNILVGVEPLINTIPRIAGAAAIGGFIGTMLMSGVLFTATVLGVFDLVSFSDLAGFVGEQGVVIGYLLFLIGGMTTWALLFAVLAEYLPGGPRIITGLAFATIISVGFGLAFYTGQTGLHLLAYAVFVLIAHWFYGFGLSATFEYLSERWEVA</sequence>
<dbReference type="AlphaFoldDB" id="E7QRW6"/>
<comment type="subcellular location">
    <subcellularLocation>
        <location evidence="1">Membrane</location>
        <topology evidence="1">Multi-pass membrane protein</topology>
    </subcellularLocation>
</comment>
<evidence type="ECO:0000256" key="3">
    <source>
        <dbReference type="ARBA" id="ARBA00022989"/>
    </source>
</evidence>
<reference evidence="8 10" key="1">
    <citation type="journal article" date="2014" name="ISME J.">
        <title>Trehalose/2-sulfotrehalose biosynthesis and glycine-betaine uptake are widely spread mechanisms for osmoadaptation in the Halobacteriales.</title>
        <authorList>
            <person name="Youssef N.H."/>
            <person name="Savage-Ashlock K.N."/>
            <person name="McCully A.L."/>
            <person name="Luedtke B."/>
            <person name="Shaw E.I."/>
            <person name="Hoff W.D."/>
            <person name="Elshahed M.S."/>
        </authorList>
    </citation>
    <scope>NUCLEOTIDE SEQUENCE [LARGE SCALE GENOMIC DNA]</scope>
    <source>
        <strain evidence="8 10">DX253</strain>
    </source>
</reference>
<keyword evidence="5" id="KW-0249">Electron transport</keyword>
<dbReference type="PRINTS" id="PR01165">
    <property type="entry name" value="CYCOXIDASEI"/>
</dbReference>
<dbReference type="STRING" id="797209.GCA_000376445_00218"/>
<keyword evidence="5" id="KW-0408">Iron</keyword>
<reference evidence="9" key="3">
    <citation type="submission" date="2016-11" db="EMBL/GenBank/DDBJ databases">
        <authorList>
            <person name="Jaros S."/>
            <person name="Januszkiewicz K."/>
            <person name="Wedrychowicz H."/>
        </authorList>
    </citation>
    <scope>NUCLEOTIDE SEQUENCE [LARGE SCALE GENOMIC DNA]</scope>
    <source>
        <strain evidence="9">DX253</strain>
    </source>
</reference>
<dbReference type="OrthoDB" id="33297at2157"/>
<feature type="transmembrane region" description="Helical" evidence="6">
    <location>
        <begin position="440"/>
        <end position="464"/>
    </location>
</feature>
<feature type="transmembrane region" description="Helical" evidence="6">
    <location>
        <begin position="65"/>
        <end position="82"/>
    </location>
</feature>
<keyword evidence="5" id="KW-0349">Heme</keyword>
<feature type="transmembrane region" description="Helical" evidence="6">
    <location>
        <begin position="142"/>
        <end position="161"/>
    </location>
</feature>
<evidence type="ECO:0000256" key="1">
    <source>
        <dbReference type="ARBA" id="ARBA00004141"/>
    </source>
</evidence>
<dbReference type="Proteomes" id="UP000184203">
    <property type="component" value="Unassembled WGS sequence"/>
</dbReference>
<feature type="transmembrane region" description="Helical" evidence="6">
    <location>
        <begin position="370"/>
        <end position="391"/>
    </location>
</feature>
<dbReference type="PANTHER" id="PTHR10422">
    <property type="entry name" value="CYTOCHROME C OXIDASE SUBUNIT 1"/>
    <property type="match status" value="1"/>
</dbReference>
<evidence type="ECO:0000256" key="4">
    <source>
        <dbReference type="ARBA" id="ARBA00023136"/>
    </source>
</evidence>
<evidence type="ECO:0000259" key="7">
    <source>
        <dbReference type="PROSITE" id="PS50855"/>
    </source>
</evidence>
<dbReference type="InterPro" id="IPR023616">
    <property type="entry name" value="Cyt_c_oxase-like_su1_dom"/>
</dbReference>
<dbReference type="eggNOG" id="arCOG01237">
    <property type="taxonomic scope" value="Archaea"/>
</dbReference>
<evidence type="ECO:0000313" key="10">
    <source>
        <dbReference type="Proteomes" id="UP000003751"/>
    </source>
</evidence>
<dbReference type="PATRIC" id="fig|797209.4.peg.1532"/>
<organism evidence="8 10">
    <name type="scientific">Haladaptatus paucihalophilus DX253</name>
    <dbReference type="NCBI Taxonomy" id="797209"/>
    <lineage>
        <taxon>Archaea</taxon>
        <taxon>Methanobacteriati</taxon>
        <taxon>Methanobacteriota</taxon>
        <taxon>Stenosarchaea group</taxon>
        <taxon>Halobacteria</taxon>
        <taxon>Halobacteriales</taxon>
        <taxon>Haladaptataceae</taxon>
        <taxon>Haladaptatus</taxon>
    </lineage>
</organism>
<dbReference type="PROSITE" id="PS50855">
    <property type="entry name" value="COX1"/>
    <property type="match status" value="1"/>
</dbReference>
<evidence type="ECO:0000256" key="5">
    <source>
        <dbReference type="RuleBase" id="RU000370"/>
    </source>
</evidence>
<feature type="domain" description="Cytochrome oxidase subunit I profile" evidence="7">
    <location>
        <begin position="50"/>
        <end position="545"/>
    </location>
</feature>
<dbReference type="GO" id="GO:0016020">
    <property type="term" value="C:membrane"/>
    <property type="evidence" value="ECO:0007669"/>
    <property type="project" value="UniProtKB-SubCell"/>
</dbReference>
<dbReference type="Proteomes" id="UP000003751">
    <property type="component" value="Unassembled WGS sequence"/>
</dbReference>
<keyword evidence="2 5" id="KW-0812">Transmembrane</keyword>
<feature type="transmembrane region" description="Helical" evidence="6">
    <location>
        <begin position="339"/>
        <end position="358"/>
    </location>
</feature>